<sequence>MVDSKRIVYWVWRLSAIAMLGVLGVMLLIDILFAKNFGGAQWLTPFCGMAGIVAFALRNRYRVGGFVAVLTLSLGTSLVIRYTGMDSMPGGAESGALLLLLVGVLRHVEPLRRAVALSVVALAVLMAEANTQSMRQSGLAFSFLLFVGWSTAAGIGSYLRFQQVRRVEAVHAVRRVERLEIARELHDLVAHHITGIVVQAQAARTVAETRPDAVAPALDAIAAAGSEALTSMRRMVTVLRTEDDATRSPGATLADLRLLTERFSAGGPKVAFEIGSGLDDRTLPPEIMTTVHRVLQEALTNVRKHAPRTAWVEASLRRGEGRVLLVVRNFGSGADPRLSKLGGGFGLVGMAERVRALGGSLHAGPTQEGAWEVVAEFPLP</sequence>
<evidence type="ECO:0000259" key="10">
    <source>
        <dbReference type="Pfam" id="PF02518"/>
    </source>
</evidence>
<keyword evidence="3" id="KW-0597">Phosphoprotein</keyword>
<feature type="domain" description="Signal transduction histidine kinase subgroup 3 dimerisation and phosphoacceptor" evidence="11">
    <location>
        <begin position="177"/>
        <end position="243"/>
    </location>
</feature>
<feature type="domain" description="Histidine kinase/HSP90-like ATPase" evidence="10">
    <location>
        <begin position="290"/>
        <end position="379"/>
    </location>
</feature>
<reference evidence="12 13" key="1">
    <citation type="submission" date="2016-10" db="EMBL/GenBank/DDBJ databases">
        <authorList>
            <person name="de Groot N.N."/>
        </authorList>
    </citation>
    <scope>NUCLEOTIDE SEQUENCE [LARGE SCALE GENOMIC DNA]</scope>
    <source>
        <strain evidence="12 13">CGMCC 4.5681</strain>
    </source>
</reference>
<dbReference type="Gene3D" id="3.30.565.10">
    <property type="entry name" value="Histidine kinase-like ATPase, C-terminal domain"/>
    <property type="match status" value="1"/>
</dbReference>
<dbReference type="GO" id="GO:0000155">
    <property type="term" value="F:phosphorelay sensor kinase activity"/>
    <property type="evidence" value="ECO:0007669"/>
    <property type="project" value="InterPro"/>
</dbReference>
<evidence type="ECO:0000313" key="12">
    <source>
        <dbReference type="EMBL" id="SDJ53064.1"/>
    </source>
</evidence>
<evidence type="ECO:0000313" key="13">
    <source>
        <dbReference type="Proteomes" id="UP000198683"/>
    </source>
</evidence>
<dbReference type="Pfam" id="PF07730">
    <property type="entry name" value="HisKA_3"/>
    <property type="match status" value="1"/>
</dbReference>
<dbReference type="InterPro" id="IPR011712">
    <property type="entry name" value="Sig_transdc_His_kin_sub3_dim/P"/>
</dbReference>
<name>A0A1G8UHG9_9ACTN</name>
<feature type="transmembrane region" description="Helical" evidence="9">
    <location>
        <begin position="139"/>
        <end position="159"/>
    </location>
</feature>
<evidence type="ECO:0000256" key="2">
    <source>
        <dbReference type="ARBA" id="ARBA00012438"/>
    </source>
</evidence>
<dbReference type="Gene3D" id="1.20.5.1930">
    <property type="match status" value="1"/>
</dbReference>
<evidence type="ECO:0000256" key="6">
    <source>
        <dbReference type="ARBA" id="ARBA00022777"/>
    </source>
</evidence>
<evidence type="ECO:0000256" key="1">
    <source>
        <dbReference type="ARBA" id="ARBA00000085"/>
    </source>
</evidence>
<protein>
    <recommendedName>
        <fullName evidence="2">histidine kinase</fullName>
        <ecNumber evidence="2">2.7.13.3</ecNumber>
    </recommendedName>
</protein>
<dbReference type="STRING" id="683260.SAMN05421874_102114"/>
<feature type="transmembrane region" description="Helical" evidence="9">
    <location>
        <begin position="64"/>
        <end position="84"/>
    </location>
</feature>
<dbReference type="Proteomes" id="UP000198683">
    <property type="component" value="Unassembled WGS sequence"/>
</dbReference>
<feature type="transmembrane region" description="Helical" evidence="9">
    <location>
        <begin position="7"/>
        <end position="33"/>
    </location>
</feature>
<dbReference type="CDD" id="cd16917">
    <property type="entry name" value="HATPase_UhpB-NarQ-NarX-like"/>
    <property type="match status" value="1"/>
</dbReference>
<dbReference type="InterPro" id="IPR050482">
    <property type="entry name" value="Sensor_HK_TwoCompSys"/>
</dbReference>
<evidence type="ECO:0000256" key="5">
    <source>
        <dbReference type="ARBA" id="ARBA00022741"/>
    </source>
</evidence>
<keyword evidence="13" id="KW-1185">Reference proteome</keyword>
<accession>A0A1G8UHG9</accession>
<keyword evidence="7" id="KW-0067">ATP-binding</keyword>
<organism evidence="12 13">
    <name type="scientific">Nonomuraea maritima</name>
    <dbReference type="NCBI Taxonomy" id="683260"/>
    <lineage>
        <taxon>Bacteria</taxon>
        <taxon>Bacillati</taxon>
        <taxon>Actinomycetota</taxon>
        <taxon>Actinomycetes</taxon>
        <taxon>Streptosporangiales</taxon>
        <taxon>Streptosporangiaceae</taxon>
        <taxon>Nonomuraea</taxon>
    </lineage>
</organism>
<evidence type="ECO:0000256" key="9">
    <source>
        <dbReference type="SAM" id="Phobius"/>
    </source>
</evidence>
<evidence type="ECO:0000259" key="11">
    <source>
        <dbReference type="Pfam" id="PF07730"/>
    </source>
</evidence>
<keyword evidence="5" id="KW-0547">Nucleotide-binding</keyword>
<dbReference type="OrthoDB" id="227596at2"/>
<evidence type="ECO:0000256" key="7">
    <source>
        <dbReference type="ARBA" id="ARBA00022840"/>
    </source>
</evidence>
<gene>
    <name evidence="12" type="ORF">SAMN05421874_102114</name>
</gene>
<evidence type="ECO:0000256" key="3">
    <source>
        <dbReference type="ARBA" id="ARBA00022553"/>
    </source>
</evidence>
<dbReference type="PANTHER" id="PTHR24421:SF10">
    <property type="entry name" value="NITRATE_NITRITE SENSOR PROTEIN NARQ"/>
    <property type="match status" value="1"/>
</dbReference>
<evidence type="ECO:0000256" key="8">
    <source>
        <dbReference type="ARBA" id="ARBA00023012"/>
    </source>
</evidence>
<dbReference type="EC" id="2.7.13.3" evidence="2"/>
<dbReference type="SUPFAM" id="SSF55874">
    <property type="entry name" value="ATPase domain of HSP90 chaperone/DNA topoisomerase II/histidine kinase"/>
    <property type="match status" value="1"/>
</dbReference>
<keyword evidence="4" id="KW-0808">Transferase</keyword>
<dbReference type="AlphaFoldDB" id="A0A1G8UHG9"/>
<keyword evidence="8" id="KW-0902">Two-component regulatory system</keyword>
<feature type="transmembrane region" description="Helical" evidence="9">
    <location>
        <begin position="39"/>
        <end position="57"/>
    </location>
</feature>
<keyword evidence="9" id="KW-0472">Membrane</keyword>
<evidence type="ECO:0000256" key="4">
    <source>
        <dbReference type="ARBA" id="ARBA00022679"/>
    </source>
</evidence>
<keyword evidence="9" id="KW-0812">Transmembrane</keyword>
<dbReference type="GO" id="GO:0016020">
    <property type="term" value="C:membrane"/>
    <property type="evidence" value="ECO:0007669"/>
    <property type="project" value="InterPro"/>
</dbReference>
<comment type="catalytic activity">
    <reaction evidence="1">
        <text>ATP + protein L-histidine = ADP + protein N-phospho-L-histidine.</text>
        <dbReference type="EC" id="2.7.13.3"/>
    </reaction>
</comment>
<dbReference type="GO" id="GO:0005524">
    <property type="term" value="F:ATP binding"/>
    <property type="evidence" value="ECO:0007669"/>
    <property type="project" value="UniProtKB-KW"/>
</dbReference>
<dbReference type="InterPro" id="IPR036890">
    <property type="entry name" value="HATPase_C_sf"/>
</dbReference>
<dbReference type="EMBL" id="FNFB01000002">
    <property type="protein sequence ID" value="SDJ53064.1"/>
    <property type="molecule type" value="Genomic_DNA"/>
</dbReference>
<keyword evidence="6 12" id="KW-0418">Kinase</keyword>
<dbReference type="InterPro" id="IPR003594">
    <property type="entry name" value="HATPase_dom"/>
</dbReference>
<dbReference type="GO" id="GO:0046983">
    <property type="term" value="F:protein dimerization activity"/>
    <property type="evidence" value="ECO:0007669"/>
    <property type="project" value="InterPro"/>
</dbReference>
<keyword evidence="9" id="KW-1133">Transmembrane helix</keyword>
<dbReference type="PANTHER" id="PTHR24421">
    <property type="entry name" value="NITRATE/NITRITE SENSOR PROTEIN NARX-RELATED"/>
    <property type="match status" value="1"/>
</dbReference>
<dbReference type="RefSeq" id="WP_090759770.1">
    <property type="nucleotide sequence ID" value="NZ_FNFB01000002.1"/>
</dbReference>
<dbReference type="Pfam" id="PF02518">
    <property type="entry name" value="HATPase_c"/>
    <property type="match status" value="1"/>
</dbReference>
<proteinExistence type="predicted"/>